<protein>
    <submittedName>
        <fullName evidence="2">Uncharacterized protein</fullName>
    </submittedName>
</protein>
<dbReference type="Proteomes" id="UP000252224">
    <property type="component" value="Segment"/>
</dbReference>
<keyword evidence="3" id="KW-1185">Reference proteome</keyword>
<feature type="region of interest" description="Disordered" evidence="1">
    <location>
        <begin position="402"/>
        <end position="436"/>
    </location>
</feature>
<feature type="compositionally biased region" description="Polar residues" evidence="1">
    <location>
        <begin position="404"/>
        <end position="413"/>
    </location>
</feature>
<accession>A0A2Z5HAB1</accession>
<gene>
    <name evidence="2" type="ORF">phCDa_8</name>
</gene>
<evidence type="ECO:0000256" key="1">
    <source>
        <dbReference type="SAM" id="MobiDB-lite"/>
    </source>
</evidence>
<name>A0A2Z5HAB1_9CAUD</name>
<evidence type="ECO:0000313" key="2">
    <source>
        <dbReference type="EMBL" id="AXC36452.1"/>
    </source>
</evidence>
<proteinExistence type="predicted"/>
<reference evidence="2 3" key="1">
    <citation type="submission" date="2018-05" db="EMBL/GenBank/DDBJ databases">
        <title>Genomic characterization of a novel Pseudomonas phage phCDa.</title>
        <authorList>
            <person name="Chen C."/>
            <person name="Lu D."/>
            <person name="Wang J."/>
            <person name="Fu R."/>
        </authorList>
    </citation>
    <scope>NUCLEOTIDE SEQUENCE [LARGE SCALE GENOMIC DNA]</scope>
</reference>
<sequence length="436" mass="47245">MAGPITWRNIGGGGGGSATALLSLGNQQVQQSFNALQDIFKNEARLQEKNSAAVQANNTAKYLDAVNAAGLDGLQDPEQRAALEAERAGYGAAIDRNATRGAIDNRVANLQKQTVAANQFQDQATEREQRYIIDHGLELARSGDAQGVAKLLDDTKFLNEGKVTTDLMGVLDARTRRGYAAEDQARQGRAETRQIAQFQESMAAAAENRIIRNEERQDRNEQRQFQRGAKVLDDASNQAKEILNTRLQGNEWSKTSDDPAKDAAVLLGGAKGLKNFESYFNSDSTDYKQMQTGVTELLSKGIEVDGEIYKVPPAILQQVINSHSNNWNVFDNPMDAIRSELKDSLSGNKGAGNRAKVRDAQDARAAANNFMQTVKRAKTHLGSSSTLDTSGIVSALAELAGNKPVTSPKSNPNLLPGPDEDIPDSWPPKGQVLNIQ</sequence>
<evidence type="ECO:0000313" key="3">
    <source>
        <dbReference type="Proteomes" id="UP000252224"/>
    </source>
</evidence>
<organism evidence="2 3">
    <name type="scientific">Pseudomonas phage phCDa</name>
    <dbReference type="NCBI Taxonomy" id="2268587"/>
    <lineage>
        <taxon>Viruses</taxon>
        <taxon>Duplodnaviria</taxon>
        <taxon>Heunggongvirae</taxon>
        <taxon>Uroviricota</taxon>
        <taxon>Caudoviricetes</taxon>
        <taxon>Schitoviridae</taxon>
        <taxon>Shizishanvirus</taxon>
        <taxon>Shizishanvirus phCDa</taxon>
    </lineage>
</organism>
<dbReference type="EMBL" id="MH382836">
    <property type="protein sequence ID" value="AXC36452.1"/>
    <property type="molecule type" value="Genomic_DNA"/>
</dbReference>